<reference evidence="2 3" key="1">
    <citation type="submission" date="2020-11" db="EMBL/GenBank/DDBJ databases">
        <title>Kaistella gelatinilytica sp. nov., a flavobacterium isolated from Antarctic Soil.</title>
        <authorList>
            <person name="Li J."/>
        </authorList>
    </citation>
    <scope>NUCLEOTIDE SEQUENCE [LARGE SCALE GENOMIC DNA]</scope>
    <source>
        <strain evidence="2 3">G5-32</strain>
    </source>
</reference>
<name>A0ABS0FF98_9FLAO</name>
<dbReference type="EMBL" id="JADPVI010000005">
    <property type="protein sequence ID" value="MBF8458394.1"/>
    <property type="molecule type" value="Genomic_DNA"/>
</dbReference>
<dbReference type="SUPFAM" id="SSF53955">
    <property type="entry name" value="Lysozyme-like"/>
    <property type="match status" value="1"/>
</dbReference>
<dbReference type="Pfam" id="PF00182">
    <property type="entry name" value="Glyco_hydro_19"/>
    <property type="match status" value="1"/>
</dbReference>
<accession>A0ABS0FF98</accession>
<gene>
    <name evidence="2" type="ORF">IV494_14515</name>
</gene>
<dbReference type="Gene3D" id="1.10.530.10">
    <property type="match status" value="1"/>
</dbReference>
<feature type="domain" description="Glycoside hydrolase family 19 catalytic" evidence="1">
    <location>
        <begin position="320"/>
        <end position="366"/>
    </location>
</feature>
<sequence>MVFEESSNLFNQVENKFYASLVVTPQTTKVPSIGRVILLNRGKENVNKAAFDESLSAQARTANLFGKEITFYLWEEGTSEANKYKKPKKKKVNKNGVAEVKFNLLEYASQKTLLDFFTSTTKTTRKFYVTAVYENKKATSKGAVEVDKDNEQDDSNFINKTAEIVAEGKQKIEDSIENVRTTTSVGMIPQGKNEEESKDCKCCRIDEEFFFENYQIKFPTKNKKGEIVPLSENLKSSLRIVFKGIKEYYSKEKKDCDVSKISYLLATAKHETGSTFNPVEEANWLSWKIRKKYFEEMYDPILGKNEKRRSMALKNENNVQGDGVKYFGRGYVQITWKKNYRKMGEKFGVDLVNNPEKVLDPDLAMKIMIYGSEEGKFTGVSLNHYINSKKTDYYNARRVINGTDKASTIEGYATKIESCLKIKKCTD</sequence>
<evidence type="ECO:0000313" key="3">
    <source>
        <dbReference type="Proteomes" id="UP000660070"/>
    </source>
</evidence>
<protein>
    <recommendedName>
        <fullName evidence="1">Glycoside hydrolase family 19 catalytic domain-containing protein</fullName>
    </recommendedName>
</protein>
<dbReference type="InterPro" id="IPR023346">
    <property type="entry name" value="Lysozyme-like_dom_sf"/>
</dbReference>
<evidence type="ECO:0000259" key="1">
    <source>
        <dbReference type="Pfam" id="PF00182"/>
    </source>
</evidence>
<proteinExistence type="predicted"/>
<evidence type="ECO:0000313" key="2">
    <source>
        <dbReference type="EMBL" id="MBF8458394.1"/>
    </source>
</evidence>
<dbReference type="InterPro" id="IPR000726">
    <property type="entry name" value="Glyco_hydro_19_cat"/>
</dbReference>
<organism evidence="2 3">
    <name type="scientific">Kaistella gelatinilytica</name>
    <dbReference type="NCBI Taxonomy" id="2787636"/>
    <lineage>
        <taxon>Bacteria</taxon>
        <taxon>Pseudomonadati</taxon>
        <taxon>Bacteroidota</taxon>
        <taxon>Flavobacteriia</taxon>
        <taxon>Flavobacteriales</taxon>
        <taxon>Weeksellaceae</taxon>
        <taxon>Chryseobacterium group</taxon>
        <taxon>Kaistella</taxon>
    </lineage>
</organism>
<keyword evidence="3" id="KW-1185">Reference proteome</keyword>
<dbReference type="RefSeq" id="WP_196080835.1">
    <property type="nucleotide sequence ID" value="NZ_JADPVI010000005.1"/>
</dbReference>
<comment type="caution">
    <text evidence="2">The sequence shown here is derived from an EMBL/GenBank/DDBJ whole genome shotgun (WGS) entry which is preliminary data.</text>
</comment>
<dbReference type="Proteomes" id="UP000660070">
    <property type="component" value="Unassembled WGS sequence"/>
</dbReference>